<dbReference type="GO" id="GO:0042256">
    <property type="term" value="P:cytosolic ribosome assembly"/>
    <property type="evidence" value="ECO:0007669"/>
    <property type="project" value="UniProtKB-UniRule"/>
</dbReference>
<dbReference type="PANTHER" id="PTHR21043">
    <property type="entry name" value="IOJAP SUPERFAMILY ORTHOLOG"/>
    <property type="match status" value="1"/>
</dbReference>
<dbReference type="PANTHER" id="PTHR21043:SF0">
    <property type="entry name" value="MITOCHONDRIAL ASSEMBLY OF RIBOSOMAL LARGE SUBUNIT PROTEIN 1"/>
    <property type="match status" value="1"/>
</dbReference>
<organism evidence="3 4">
    <name type="scientific">Ruminiclostridium sufflavum DSM 19573</name>
    <dbReference type="NCBI Taxonomy" id="1121337"/>
    <lineage>
        <taxon>Bacteria</taxon>
        <taxon>Bacillati</taxon>
        <taxon>Bacillota</taxon>
        <taxon>Clostridia</taxon>
        <taxon>Eubacteriales</taxon>
        <taxon>Oscillospiraceae</taxon>
        <taxon>Ruminiclostridium</taxon>
    </lineage>
</organism>
<dbReference type="GO" id="GO:0017148">
    <property type="term" value="P:negative regulation of translation"/>
    <property type="evidence" value="ECO:0007669"/>
    <property type="project" value="UniProtKB-UniRule"/>
</dbReference>
<accession>A0A318XI88</accession>
<dbReference type="Pfam" id="PF02410">
    <property type="entry name" value="RsfS"/>
    <property type="match status" value="1"/>
</dbReference>
<evidence type="ECO:0000313" key="4">
    <source>
        <dbReference type="Proteomes" id="UP000248132"/>
    </source>
</evidence>
<dbReference type="GO" id="GO:0005737">
    <property type="term" value="C:cytoplasm"/>
    <property type="evidence" value="ECO:0007669"/>
    <property type="project" value="UniProtKB-SubCell"/>
</dbReference>
<dbReference type="AlphaFoldDB" id="A0A318XI88"/>
<evidence type="ECO:0000256" key="2">
    <source>
        <dbReference type="HAMAP-Rule" id="MF_01477"/>
    </source>
</evidence>
<dbReference type="SUPFAM" id="SSF81301">
    <property type="entry name" value="Nucleotidyltransferase"/>
    <property type="match status" value="1"/>
</dbReference>
<keyword evidence="2" id="KW-0678">Repressor</keyword>
<dbReference type="InterPro" id="IPR004394">
    <property type="entry name" value="Iojap/RsfS/C7orf30"/>
</dbReference>
<comment type="similarity">
    <text evidence="1 2">Belongs to the Iojap/RsfS family.</text>
</comment>
<gene>
    <name evidence="2" type="primary">rsfS</name>
    <name evidence="3" type="ORF">LY28_02561</name>
</gene>
<dbReference type="InterPro" id="IPR043519">
    <property type="entry name" value="NT_sf"/>
</dbReference>
<keyword evidence="4" id="KW-1185">Reference proteome</keyword>
<keyword evidence="2" id="KW-0810">Translation regulation</keyword>
<dbReference type="Gene3D" id="3.30.460.10">
    <property type="entry name" value="Beta Polymerase, domain 2"/>
    <property type="match status" value="1"/>
</dbReference>
<reference evidence="3 4" key="1">
    <citation type="submission" date="2018-06" db="EMBL/GenBank/DDBJ databases">
        <title>Genomic Encyclopedia of Type Strains, Phase I: the one thousand microbial genomes (KMG-I) project.</title>
        <authorList>
            <person name="Kyrpides N."/>
        </authorList>
    </citation>
    <scope>NUCLEOTIDE SEQUENCE [LARGE SCALE GENOMIC DNA]</scope>
    <source>
        <strain evidence="3 4">DSM 19573</strain>
    </source>
</reference>
<dbReference type="EMBL" id="QKMR01000015">
    <property type="protein sequence ID" value="PYG86940.1"/>
    <property type="molecule type" value="Genomic_DNA"/>
</dbReference>
<dbReference type="NCBIfam" id="TIGR00090">
    <property type="entry name" value="rsfS_iojap_ybeB"/>
    <property type="match status" value="1"/>
</dbReference>
<comment type="subunit">
    <text evidence="2">Interacts with ribosomal protein uL14 (rplN).</text>
</comment>
<protein>
    <recommendedName>
        <fullName evidence="2">Ribosomal silencing factor RsfS</fullName>
    </recommendedName>
</protein>
<evidence type="ECO:0000313" key="3">
    <source>
        <dbReference type="EMBL" id="PYG86940.1"/>
    </source>
</evidence>
<comment type="subcellular location">
    <subcellularLocation>
        <location evidence="2">Cytoplasm</location>
    </subcellularLocation>
</comment>
<proteinExistence type="inferred from homology"/>
<keyword evidence="2" id="KW-0963">Cytoplasm</keyword>
<sequence length="129" mass="14928">MSDLLNILSVEDEVHILDSKKLADKIMEAMQEKKAKDINMIDIHNITTIADYFVICSGTSTTHIKAIADEIDVKLNEIGVEPYHKEGYDTARWILLDYADVVVHVFHQEDREFFNLERLWSDGEMTCIR</sequence>
<name>A0A318XI88_9FIRM</name>
<comment type="caution">
    <text evidence="3">The sequence shown here is derived from an EMBL/GenBank/DDBJ whole genome shotgun (WGS) entry which is preliminary data.</text>
</comment>
<evidence type="ECO:0000256" key="1">
    <source>
        <dbReference type="ARBA" id="ARBA00010574"/>
    </source>
</evidence>
<dbReference type="GO" id="GO:0043023">
    <property type="term" value="F:ribosomal large subunit binding"/>
    <property type="evidence" value="ECO:0007669"/>
    <property type="project" value="TreeGrafter"/>
</dbReference>
<dbReference type="HAMAP" id="MF_01477">
    <property type="entry name" value="Iojap_RsfS"/>
    <property type="match status" value="1"/>
</dbReference>
<dbReference type="Proteomes" id="UP000248132">
    <property type="component" value="Unassembled WGS sequence"/>
</dbReference>
<comment type="function">
    <text evidence="2">Functions as a ribosomal silencing factor. Interacts with ribosomal protein uL14 (rplN), blocking formation of intersubunit bridge B8. Prevents association of the 30S and 50S ribosomal subunits and the formation of functional ribosomes, thus repressing translation.</text>
</comment>
<dbReference type="GO" id="GO:0090071">
    <property type="term" value="P:negative regulation of ribosome biogenesis"/>
    <property type="evidence" value="ECO:0007669"/>
    <property type="project" value="UniProtKB-UniRule"/>
</dbReference>